<evidence type="ECO:0000313" key="1">
    <source>
        <dbReference type="EMBL" id="KNA01609.1"/>
    </source>
</evidence>
<reference evidence="1 2" key="1">
    <citation type="submission" date="2011-09" db="EMBL/GenBank/DDBJ databases">
        <title>The Genome Sequence of Plasmodium vivax North Korean.</title>
        <authorList>
            <consortium name="The Broad Institute Genome Sequencing Platform"/>
            <consortium name="The Broad Institute Genome Sequencing Center for Infectious Disease"/>
            <person name="Neafsey D."/>
            <person name="Carlton J."/>
            <person name="Barnwell J."/>
            <person name="Collins W."/>
            <person name="Escalante A."/>
            <person name="Mullikin J."/>
            <person name="Saul A."/>
            <person name="Guigo R."/>
            <person name="Camara F."/>
            <person name="Young S.K."/>
            <person name="Zeng Q."/>
            <person name="Gargeya S."/>
            <person name="Fitzgerald M."/>
            <person name="Haas B."/>
            <person name="Abouelleil A."/>
            <person name="Alvarado L."/>
            <person name="Arachchi H.M."/>
            <person name="Berlin A."/>
            <person name="Brown A."/>
            <person name="Chapman S.B."/>
            <person name="Chen Z."/>
            <person name="Dunbar C."/>
            <person name="Freedman E."/>
            <person name="Gearin G."/>
            <person name="Gellesch M."/>
            <person name="Goldberg J."/>
            <person name="Griggs A."/>
            <person name="Gujja S."/>
            <person name="Heiman D."/>
            <person name="Howarth C."/>
            <person name="Larson L."/>
            <person name="Lui A."/>
            <person name="MacDonald P.J.P."/>
            <person name="Montmayeur A."/>
            <person name="Murphy C."/>
            <person name="Neiman D."/>
            <person name="Pearson M."/>
            <person name="Priest M."/>
            <person name="Roberts A."/>
            <person name="Saif S."/>
            <person name="Shea T."/>
            <person name="Shenoy N."/>
            <person name="Sisk P."/>
            <person name="Stolte C."/>
            <person name="Sykes S."/>
            <person name="Wortman J."/>
            <person name="Nusbaum C."/>
            <person name="Birren B."/>
        </authorList>
    </citation>
    <scope>NUCLEOTIDE SEQUENCE [LARGE SCALE GENOMIC DNA]</scope>
    <source>
        <strain evidence="1 2">North Korean</strain>
    </source>
</reference>
<dbReference type="AlphaFoldDB" id="A0A0J9WF13"/>
<evidence type="ECO:0000313" key="2">
    <source>
        <dbReference type="Proteomes" id="UP000053239"/>
    </source>
</evidence>
<dbReference type="InterPro" id="IPR008780">
    <property type="entry name" value="Plasmodium_Vir"/>
</dbReference>
<dbReference type="Pfam" id="PF05795">
    <property type="entry name" value="Plasmodium_Vir"/>
    <property type="match status" value="1"/>
</dbReference>
<accession>A0A0J9WF13</accession>
<dbReference type="EMBL" id="KQ235247">
    <property type="protein sequence ID" value="KNA01609.1"/>
    <property type="molecule type" value="Genomic_DNA"/>
</dbReference>
<gene>
    <name evidence="1" type="ORF">PVNG_05974</name>
</gene>
<proteinExistence type="predicted"/>
<name>A0A0J9WF13_PLAVI</name>
<sequence length="352" mass="41254">MYSNFDEGQSGCENIHFYSSIKDEIRDSYPSIRIISEKILKALCFIYNEKTNLQNKLDDEYCSYLYYWLGHNILQYLSNKSQFQKIIKMIYQDLYYSGMNSKCNYLYDNINEKTFNTYKLLFDYSKDHGNINLSTYHGYTTCDEHYKKVMNDYINTYRDVYNNCIGKNEKNYDCIYFNKLFKEDQYEKLTTFTCRERRYDSAISELPKPRVIQPAASVRVSPAEVANLYVTPSPTYHRNLVRNDQPQSYLRPYSDKKLADHHRLNEKLIHPVEESTEGGSSKTIAGSVVPVLGVSSISLLLYKVTPIGGFINKLLGRNSNMYNNIEYTDAFNPYNDGMLSGDRRMNISYHRL</sequence>
<protein>
    <recommendedName>
        <fullName evidence="3">VIR protein</fullName>
    </recommendedName>
</protein>
<organism evidence="1 2">
    <name type="scientific">Plasmodium vivax North Korean</name>
    <dbReference type="NCBI Taxonomy" id="1035514"/>
    <lineage>
        <taxon>Eukaryota</taxon>
        <taxon>Sar</taxon>
        <taxon>Alveolata</taxon>
        <taxon>Apicomplexa</taxon>
        <taxon>Aconoidasida</taxon>
        <taxon>Haemosporida</taxon>
        <taxon>Plasmodiidae</taxon>
        <taxon>Plasmodium</taxon>
        <taxon>Plasmodium (Plasmodium)</taxon>
    </lineage>
</organism>
<dbReference type="OrthoDB" id="10557057at2759"/>
<dbReference type="Proteomes" id="UP000053239">
    <property type="component" value="Unassembled WGS sequence"/>
</dbReference>
<evidence type="ECO:0008006" key="3">
    <source>
        <dbReference type="Google" id="ProtNLM"/>
    </source>
</evidence>